<keyword evidence="1" id="KW-0812">Transmembrane</keyword>
<protein>
    <submittedName>
        <fullName evidence="2">Uncharacterized protein</fullName>
    </submittedName>
</protein>
<name>A0A2H0UKT0_9BACT</name>
<feature type="transmembrane region" description="Helical" evidence="1">
    <location>
        <begin position="31"/>
        <end position="49"/>
    </location>
</feature>
<dbReference type="EMBL" id="PFBD01000020">
    <property type="protein sequence ID" value="PIR87013.1"/>
    <property type="molecule type" value="Genomic_DNA"/>
</dbReference>
<sequence>MRSESFMVQIYKYIVRDLRRWLRSLSPREQAVFAVIWLLMVLRAVFPILHMPNGYVLYLYPFQESELCETVACDLDRSRTFAASATLGLTALGIGVLLRKRRNLKI</sequence>
<proteinExistence type="predicted"/>
<gene>
    <name evidence="2" type="ORF">COU11_02165</name>
</gene>
<evidence type="ECO:0000256" key="1">
    <source>
        <dbReference type="SAM" id="Phobius"/>
    </source>
</evidence>
<evidence type="ECO:0000313" key="2">
    <source>
        <dbReference type="EMBL" id="PIR87013.1"/>
    </source>
</evidence>
<feature type="transmembrane region" description="Helical" evidence="1">
    <location>
        <begin position="81"/>
        <end position="98"/>
    </location>
</feature>
<dbReference type="AlphaFoldDB" id="A0A2H0UKT0"/>
<comment type="caution">
    <text evidence="2">The sequence shown here is derived from an EMBL/GenBank/DDBJ whole genome shotgun (WGS) entry which is preliminary data.</text>
</comment>
<keyword evidence="1" id="KW-1133">Transmembrane helix</keyword>
<evidence type="ECO:0000313" key="3">
    <source>
        <dbReference type="Proteomes" id="UP000229526"/>
    </source>
</evidence>
<keyword evidence="1" id="KW-0472">Membrane</keyword>
<dbReference type="Proteomes" id="UP000229526">
    <property type="component" value="Unassembled WGS sequence"/>
</dbReference>
<accession>A0A2H0UKT0</accession>
<reference evidence="3" key="1">
    <citation type="submission" date="2017-09" db="EMBL/GenBank/DDBJ databases">
        <title>Depth-based differentiation of microbial function through sediment-hosted aquifers and enrichment of novel symbionts in the deep terrestrial subsurface.</title>
        <authorList>
            <person name="Probst A.J."/>
            <person name="Ladd B."/>
            <person name="Jarett J.K."/>
            <person name="Geller-Mcgrath D.E."/>
            <person name="Sieber C.M.K."/>
            <person name="Emerson J.B."/>
            <person name="Anantharaman K."/>
            <person name="Thomas B.C."/>
            <person name="Malmstrom R."/>
            <person name="Stieglmeier M."/>
            <person name="Klingl A."/>
            <person name="Woyke T."/>
            <person name="Ryan C.M."/>
            <person name="Banfield J.F."/>
        </authorList>
    </citation>
    <scope>NUCLEOTIDE SEQUENCE [LARGE SCALE GENOMIC DNA]</scope>
</reference>
<organism evidence="2 3">
    <name type="scientific">Candidatus Harrisonbacteria bacterium CG10_big_fil_rev_8_21_14_0_10_49_15</name>
    <dbReference type="NCBI Taxonomy" id="1974587"/>
    <lineage>
        <taxon>Bacteria</taxon>
        <taxon>Candidatus Harrisoniibacteriota</taxon>
    </lineage>
</organism>